<dbReference type="SMART" id="SM00364">
    <property type="entry name" value="LRR_BAC"/>
    <property type="match status" value="4"/>
</dbReference>
<keyword evidence="1" id="KW-0433">Leucine-rich repeat</keyword>
<dbReference type="PROSITE" id="PS51450">
    <property type="entry name" value="LRR"/>
    <property type="match status" value="1"/>
</dbReference>
<dbReference type="PANTHER" id="PTHR48051:SF1">
    <property type="entry name" value="RAS SUPPRESSOR PROTEIN 1"/>
    <property type="match status" value="1"/>
</dbReference>
<dbReference type="Gene3D" id="1.10.510.10">
    <property type="entry name" value="Transferase(Phosphotransferase) domain 1"/>
    <property type="match status" value="1"/>
</dbReference>
<accession>A0KJS5</accession>
<keyword evidence="3" id="KW-0067">ATP-binding</keyword>
<dbReference type="KEGG" id="aha:AHA_1995"/>
<dbReference type="PATRIC" id="fig|380703.7.peg.2015"/>
<dbReference type="InterPro" id="IPR032675">
    <property type="entry name" value="LRR_dom_sf"/>
</dbReference>
<dbReference type="PANTHER" id="PTHR48051">
    <property type="match status" value="1"/>
</dbReference>
<evidence type="ECO:0000313" key="5">
    <source>
        <dbReference type="EMBL" id="ABK39738.1"/>
    </source>
</evidence>
<dbReference type="Pfam" id="PF07714">
    <property type="entry name" value="PK_Tyr_Ser-Thr"/>
    <property type="match status" value="1"/>
</dbReference>
<dbReference type="SUPFAM" id="SSF56112">
    <property type="entry name" value="Protein kinase-like (PK-like)"/>
    <property type="match status" value="1"/>
</dbReference>
<dbReference type="SUPFAM" id="SSF52058">
    <property type="entry name" value="L domain-like"/>
    <property type="match status" value="1"/>
</dbReference>
<dbReference type="GO" id="GO:0005737">
    <property type="term" value="C:cytoplasm"/>
    <property type="evidence" value="ECO:0007669"/>
    <property type="project" value="TreeGrafter"/>
</dbReference>
<dbReference type="InterPro" id="IPR000719">
    <property type="entry name" value="Prot_kinase_dom"/>
</dbReference>
<dbReference type="InterPro" id="IPR003591">
    <property type="entry name" value="Leu-rich_rpt_typical-subtyp"/>
</dbReference>
<keyword evidence="6" id="KW-1185">Reference proteome</keyword>
<dbReference type="GO" id="GO:0005524">
    <property type="term" value="F:ATP binding"/>
    <property type="evidence" value="ECO:0007669"/>
    <property type="project" value="UniProtKB-UniRule"/>
</dbReference>
<dbReference type="InterPro" id="IPR011009">
    <property type="entry name" value="Kinase-like_dom_sf"/>
</dbReference>
<dbReference type="Gene3D" id="3.30.200.20">
    <property type="entry name" value="Phosphorylase Kinase, domain 1"/>
    <property type="match status" value="1"/>
</dbReference>
<dbReference type="InterPro" id="IPR001611">
    <property type="entry name" value="Leu-rich_rpt"/>
</dbReference>
<dbReference type="AlphaFoldDB" id="A0KJS5"/>
<evidence type="ECO:0000256" key="3">
    <source>
        <dbReference type="PROSITE-ProRule" id="PRU10141"/>
    </source>
</evidence>
<dbReference type="HOGENOM" id="CLU_035565_0_0_6"/>
<keyword evidence="5" id="KW-0808">Transferase</keyword>
<dbReference type="eggNOG" id="COG0515">
    <property type="taxonomic scope" value="Bacteria"/>
</dbReference>
<dbReference type="PROSITE" id="PS50011">
    <property type="entry name" value="PROTEIN_KINASE_DOM"/>
    <property type="match status" value="1"/>
</dbReference>
<name>A0KJS5_AERHH</name>
<dbReference type="InterPro" id="IPR001245">
    <property type="entry name" value="Ser-Thr/Tyr_kinase_cat_dom"/>
</dbReference>
<organism evidence="5 6">
    <name type="scientific">Aeromonas hydrophila subsp. hydrophila (strain ATCC 7966 / DSM 30187 / BCRC 13018 / CCUG 14551 / JCM 1027 / KCTC 2358 / NCIMB 9240 / NCTC 8049)</name>
    <dbReference type="NCBI Taxonomy" id="380703"/>
    <lineage>
        <taxon>Bacteria</taxon>
        <taxon>Pseudomonadati</taxon>
        <taxon>Pseudomonadota</taxon>
        <taxon>Gammaproteobacteria</taxon>
        <taxon>Aeromonadales</taxon>
        <taxon>Aeromonadaceae</taxon>
        <taxon>Aeromonas</taxon>
    </lineage>
</organism>
<sequence length="511" mass="55614">MLSLPPCRLAARRYRPLRQQNRGSSAVILYNAPSFFDCRFDCLANHRQRRWPRAGHPDRDDVMHTLEQLRAGKLCGARHLKLAENLTEFPPEIFSLKETLEVLDLTGNQLSRLPDGLAEFSKLRIIFCSENRFTELPEVLGRCPALTMVGFKANKIVTVPAASLPAGLRWLILTDNAVEQLPDELGQCGALQKLMLSGNRLRELPVTLANCQRLELVRIAANRLEALPHWLVRLPRLAWLAYAGNPFSDKQEQRLGQCASVADIPWDSLKVGELLGQGASGVIHRAELATPAGPRAVAVKCFKGAVTSDGLPRCELAVSLAAGRHPHLVGVEGRVGDHPSGIPALVMALIDPDFINLAGPPSLDSCTRDIYQADARFTPAALLAMVQGVASAALHLHGRGILHGDLYAHNMLHSLQEEGRLLLGDFGAASCYERTDGELAGLLERLEVRAFGCLLEELLARCAPCDDRLDALHALVDDCLAEVVAARPDFAEIAARLAAVAPVICAEPVLL</sequence>
<gene>
    <name evidence="5" type="ordered locus">AHA_1995</name>
</gene>
<dbReference type="PROSITE" id="PS00107">
    <property type="entry name" value="PROTEIN_KINASE_ATP"/>
    <property type="match status" value="1"/>
</dbReference>
<proteinExistence type="predicted"/>
<dbReference type="Pfam" id="PF00560">
    <property type="entry name" value="LRR_1"/>
    <property type="match status" value="1"/>
</dbReference>
<evidence type="ECO:0000256" key="2">
    <source>
        <dbReference type="ARBA" id="ARBA00022737"/>
    </source>
</evidence>
<dbReference type="InterPro" id="IPR017441">
    <property type="entry name" value="Protein_kinase_ATP_BS"/>
</dbReference>
<dbReference type="Proteomes" id="UP000000756">
    <property type="component" value="Chromosome"/>
</dbReference>
<evidence type="ECO:0000259" key="4">
    <source>
        <dbReference type="PROSITE" id="PS50011"/>
    </source>
</evidence>
<evidence type="ECO:0000256" key="1">
    <source>
        <dbReference type="ARBA" id="ARBA00022614"/>
    </source>
</evidence>
<dbReference type="Gene3D" id="3.80.10.10">
    <property type="entry name" value="Ribonuclease Inhibitor"/>
    <property type="match status" value="2"/>
</dbReference>
<keyword evidence="3" id="KW-0547">Nucleotide-binding</keyword>
<dbReference type="OrthoDB" id="8532199at2"/>
<feature type="binding site" evidence="3">
    <location>
        <position position="300"/>
    </location>
    <ligand>
        <name>ATP</name>
        <dbReference type="ChEBI" id="CHEBI:30616"/>
    </ligand>
</feature>
<dbReference type="eggNOG" id="COG4886">
    <property type="taxonomic scope" value="Bacteria"/>
</dbReference>
<dbReference type="InterPro" id="IPR050216">
    <property type="entry name" value="LRR_domain-containing"/>
</dbReference>
<keyword evidence="2" id="KW-0677">Repeat</keyword>
<dbReference type="EMBL" id="CP000462">
    <property type="protein sequence ID" value="ABK39738.1"/>
    <property type="molecule type" value="Genomic_DNA"/>
</dbReference>
<keyword evidence="5" id="KW-0418">Kinase</keyword>
<protein>
    <submittedName>
        <fullName evidence="5">Protein kinase:Leucine-rich repeat</fullName>
    </submittedName>
</protein>
<dbReference type="STRING" id="380703.AHA_1995"/>
<dbReference type="SMART" id="SM00369">
    <property type="entry name" value="LRR_TYP"/>
    <property type="match status" value="4"/>
</dbReference>
<evidence type="ECO:0000313" key="6">
    <source>
        <dbReference type="Proteomes" id="UP000000756"/>
    </source>
</evidence>
<reference evidence="5 6" key="1">
    <citation type="journal article" date="2006" name="J. Bacteriol.">
        <title>Genome sequence of Aeromonas hydrophila ATCC 7966T: jack of all trades.</title>
        <authorList>
            <person name="Seshadri R."/>
            <person name="Joseph S.W."/>
            <person name="Chopra A.K."/>
            <person name="Sha J."/>
            <person name="Shaw J."/>
            <person name="Graf J."/>
            <person name="Haft D."/>
            <person name="Wu M."/>
            <person name="Ren Q."/>
            <person name="Rosovitz M.J."/>
            <person name="Madupu R."/>
            <person name="Tallon L."/>
            <person name="Kim M."/>
            <person name="Jin S."/>
            <person name="Vuong H."/>
            <person name="Stine O.C."/>
            <person name="Ali A."/>
            <person name="Horneman A.J."/>
            <person name="Heidelberg J.F."/>
        </authorList>
    </citation>
    <scope>NUCLEOTIDE SEQUENCE [LARGE SCALE GENOMIC DNA]</scope>
    <source>
        <strain evidence="6">ATCC 7966 / DSM 30187 / BCRC 13018 / CCUG 14551 / JCM 1027 / KCTC 2358 / NCIMB 9240 / NCTC 8049</strain>
    </source>
</reference>
<feature type="domain" description="Protein kinase" evidence="4">
    <location>
        <begin position="269"/>
        <end position="511"/>
    </location>
</feature>
<dbReference type="GO" id="GO:0004672">
    <property type="term" value="F:protein kinase activity"/>
    <property type="evidence" value="ECO:0007669"/>
    <property type="project" value="InterPro"/>
</dbReference>
<dbReference type="EnsemblBacteria" id="ABK39738">
    <property type="protein sequence ID" value="ABK39738"/>
    <property type="gene ID" value="AHA_1995"/>
</dbReference>